<dbReference type="PANTHER" id="PTHR13037">
    <property type="entry name" value="FORMIN"/>
    <property type="match status" value="1"/>
</dbReference>
<dbReference type="Gene3D" id="3.10.100.10">
    <property type="entry name" value="Mannose-Binding Protein A, subunit A"/>
    <property type="match status" value="2"/>
</dbReference>
<dbReference type="InterPro" id="IPR001304">
    <property type="entry name" value="C-type_lectin-like"/>
</dbReference>
<dbReference type="OrthoDB" id="441660at2759"/>
<evidence type="ECO:0000256" key="3">
    <source>
        <dbReference type="SAM" id="SignalP"/>
    </source>
</evidence>
<keyword evidence="6" id="KW-1185">Reference proteome</keyword>
<feature type="compositionally biased region" description="Pro residues" evidence="2">
    <location>
        <begin position="61"/>
        <end position="72"/>
    </location>
</feature>
<dbReference type="Proteomes" id="UP000613740">
    <property type="component" value="Unassembled WGS sequence"/>
</dbReference>
<evidence type="ECO:0000259" key="4">
    <source>
        <dbReference type="PROSITE" id="PS50041"/>
    </source>
</evidence>
<evidence type="ECO:0000313" key="5">
    <source>
        <dbReference type="EMBL" id="KAG2455000.1"/>
    </source>
</evidence>
<organism evidence="5 6">
    <name type="scientific">Chlamydomonas schloesseri</name>
    <dbReference type="NCBI Taxonomy" id="2026947"/>
    <lineage>
        <taxon>Eukaryota</taxon>
        <taxon>Viridiplantae</taxon>
        <taxon>Chlorophyta</taxon>
        <taxon>core chlorophytes</taxon>
        <taxon>Chlorophyceae</taxon>
        <taxon>CS clade</taxon>
        <taxon>Chlamydomonadales</taxon>
        <taxon>Chlamydomonadaceae</taxon>
        <taxon>Chlamydomonas</taxon>
    </lineage>
</organism>
<feature type="chain" id="PRO_5032294666" description="C-type lectin domain-containing protein" evidence="3">
    <location>
        <begin position="26"/>
        <end position="528"/>
    </location>
</feature>
<feature type="domain" description="C-type lectin" evidence="4">
    <location>
        <begin position="235"/>
        <end position="321"/>
    </location>
</feature>
<keyword evidence="3" id="KW-0732">Signal</keyword>
<dbReference type="AlphaFoldDB" id="A0A836BDV2"/>
<dbReference type="PROSITE" id="PS50041">
    <property type="entry name" value="C_TYPE_LECTIN_2"/>
    <property type="match status" value="1"/>
</dbReference>
<dbReference type="SMART" id="SM00034">
    <property type="entry name" value="CLECT"/>
    <property type="match status" value="2"/>
</dbReference>
<gene>
    <name evidence="5" type="ORF">HYH02_000825</name>
</gene>
<sequence>MARHLLLAHAVALLLLAACVGPALAQKKRPPPPPYKSNLGLCRRGKCPPPPTEGGSQDPVASPPPPPSPPLPVGGCRRGKCSPPPAEGGGQPTASPPPTPPPPPPSPPVGGCRRGKCSPPPNEKVNPSPPPSPPPPPASPPPPPSPPPPSPPPPSPPPPDPPPPSPPPPNPPPPDPPPPSPPPPNPPPPDLRPSPPPSPPTPPPALAVQPPPPPPPPPRPPRPIAGTSSFAKFVLGNSTYEILQKRLTFPAAEAHCNSRGGNLASLTSFEDSTAVISKIAELGLYSKMMDPGSTSTLDLWIGLRNNLTAQTYWTDGSKLDYLPSLFLGGVDLFVDGACYTIRCRPDNSCFWSAVLPLSDSCVNATRPNFICKYDAALGIQLTWQDMTFNSSYHIVKPAAPGQQFFYANYLCTKINGRLFTPNTEAENRMMVDRVYAVFTANTTFTPNQTDQIGNLRLWVGLYIQTSLADSFWMDGTRANENPLAYKVAVGLSQTCYAFHVRSNYCDWQPIWCGTYLPGFICEVPGAYF</sequence>
<evidence type="ECO:0000313" key="6">
    <source>
        <dbReference type="Proteomes" id="UP000613740"/>
    </source>
</evidence>
<dbReference type="PROSITE" id="PS51257">
    <property type="entry name" value="PROKAR_LIPOPROTEIN"/>
    <property type="match status" value="1"/>
</dbReference>
<dbReference type="PRINTS" id="PR01217">
    <property type="entry name" value="PRICHEXTENSN"/>
</dbReference>
<protein>
    <recommendedName>
        <fullName evidence="4">C-type lectin domain-containing protein</fullName>
    </recommendedName>
</protein>
<dbReference type="SUPFAM" id="SSF56436">
    <property type="entry name" value="C-type lectin-like"/>
    <property type="match status" value="2"/>
</dbReference>
<reference evidence="5" key="1">
    <citation type="journal article" date="2020" name="bioRxiv">
        <title>Comparative genomics of Chlamydomonas.</title>
        <authorList>
            <person name="Craig R.J."/>
            <person name="Hasan A.R."/>
            <person name="Ness R.W."/>
            <person name="Keightley P.D."/>
        </authorList>
    </citation>
    <scope>NUCLEOTIDE SEQUENCE</scope>
    <source>
        <strain evidence="5">CCAP 11/173</strain>
    </source>
</reference>
<dbReference type="EMBL" id="JAEHOD010000001">
    <property type="protein sequence ID" value="KAG2455000.1"/>
    <property type="molecule type" value="Genomic_DNA"/>
</dbReference>
<evidence type="ECO:0000256" key="1">
    <source>
        <dbReference type="ARBA" id="ARBA00022581"/>
    </source>
</evidence>
<feature type="region of interest" description="Disordered" evidence="2">
    <location>
        <begin position="24"/>
        <end position="227"/>
    </location>
</feature>
<feature type="compositionally biased region" description="Pro residues" evidence="2">
    <location>
        <begin position="94"/>
        <end position="108"/>
    </location>
</feature>
<keyword evidence="1" id="KW-0945">Host-virus interaction</keyword>
<dbReference type="CDD" id="cd00037">
    <property type="entry name" value="CLECT"/>
    <property type="match status" value="2"/>
</dbReference>
<accession>A0A836BDV2</accession>
<dbReference type="PANTHER" id="PTHR13037:SF24">
    <property type="entry name" value="POLYCOMB PROTEIN PCL-RELATED"/>
    <property type="match status" value="1"/>
</dbReference>
<dbReference type="InterPro" id="IPR016186">
    <property type="entry name" value="C-type_lectin-like/link_sf"/>
</dbReference>
<feature type="compositionally biased region" description="Pro residues" evidence="2">
    <location>
        <begin position="118"/>
        <end position="223"/>
    </location>
</feature>
<dbReference type="Pfam" id="PF00059">
    <property type="entry name" value="Lectin_C"/>
    <property type="match status" value="1"/>
</dbReference>
<feature type="signal peptide" evidence="3">
    <location>
        <begin position="1"/>
        <end position="25"/>
    </location>
</feature>
<comment type="caution">
    <text evidence="5">The sequence shown here is derived from an EMBL/GenBank/DDBJ whole genome shotgun (WGS) entry which is preliminary data.</text>
</comment>
<name>A0A836BDV2_9CHLO</name>
<dbReference type="InterPro" id="IPR016187">
    <property type="entry name" value="CTDL_fold"/>
</dbReference>
<evidence type="ECO:0000256" key="2">
    <source>
        <dbReference type="SAM" id="MobiDB-lite"/>
    </source>
</evidence>
<proteinExistence type="predicted"/>